<evidence type="ECO:0000256" key="5">
    <source>
        <dbReference type="ARBA" id="ARBA00022729"/>
    </source>
</evidence>
<dbReference type="InterPro" id="IPR044085">
    <property type="entry name" value="MglB-like_PBP1"/>
</dbReference>
<evidence type="ECO:0000256" key="7">
    <source>
        <dbReference type="ARBA" id="ARBA00022837"/>
    </source>
</evidence>
<dbReference type="InterPro" id="IPR028082">
    <property type="entry name" value="Peripla_BP_I"/>
</dbReference>
<reference evidence="11" key="1">
    <citation type="submission" date="2022-05" db="EMBL/GenBank/DDBJ databases">
        <title>Draft genome sequence of Clostridium tertium strain CP3 isolated from Peru.</title>
        <authorList>
            <person name="Hurtado R."/>
            <person name="Lima L."/>
            <person name="Sousa T."/>
            <person name="Jaiswal A.K."/>
            <person name="Tiwari S."/>
            <person name="Maturrano L."/>
            <person name="Brenig B."/>
            <person name="Azevedo V."/>
        </authorList>
    </citation>
    <scope>NUCLEOTIDE SEQUENCE</scope>
    <source>
        <strain evidence="11">CP3</strain>
    </source>
</reference>
<sequence length="341" mass="38465">MKKISLFSIVVIIIINIFRLDISANTTPLRAGVLLYNEDIYYISEIKKQLEKLENENKDEIDFIFYNAEGNQELQNKQIDELIKMKVDVILLNIVDVHESDSVINKIKENNIPVIFFNREPLSLNGIKSYNKSLYVGTQACDAGKIKSEMIVNEIKSENIKDKNGNGSLDYILLEGEKDNVEAQLRSECVIRFLNESGIKTNEIASEVCNWQKECAKQKIESLFDKYGDNIEVIISNNDDMAIGAVLALQEKGYNLGDPNKFISVVGIGGTNEVREMIKKGFMTGTVLQDAEEKAKVLYRIALNLAQGKEALQDTDYEFDVTGVGVRIPYNGYIIRNSPNL</sequence>
<evidence type="ECO:0000259" key="10">
    <source>
        <dbReference type="Pfam" id="PF13407"/>
    </source>
</evidence>
<evidence type="ECO:0000256" key="2">
    <source>
        <dbReference type="ARBA" id="ARBA00022448"/>
    </source>
</evidence>
<gene>
    <name evidence="11" type="ORF">NE398_13345</name>
</gene>
<dbReference type="GO" id="GO:0046872">
    <property type="term" value="F:metal ion binding"/>
    <property type="evidence" value="ECO:0007669"/>
    <property type="project" value="UniProtKB-KW"/>
</dbReference>
<evidence type="ECO:0000313" key="11">
    <source>
        <dbReference type="EMBL" id="MDC4241147.1"/>
    </source>
</evidence>
<keyword evidence="3" id="KW-0762">Sugar transport</keyword>
<dbReference type="GO" id="GO:0030246">
    <property type="term" value="F:carbohydrate binding"/>
    <property type="evidence" value="ECO:0007669"/>
    <property type="project" value="InterPro"/>
</dbReference>
<keyword evidence="12" id="KW-1185">Reference proteome</keyword>
<accession>A0A9X4B1V5</accession>
<dbReference type="InterPro" id="IPR025997">
    <property type="entry name" value="SBP_2_dom"/>
</dbReference>
<proteinExistence type="predicted"/>
<evidence type="ECO:0000256" key="9">
    <source>
        <dbReference type="ARBA" id="ARBA00034344"/>
    </source>
</evidence>
<dbReference type="PANTHER" id="PTHR30036:SF2">
    <property type="entry name" value="D-GALACTOSE_METHYL-GALACTOSIDE BINDING PERIPLASMIC PROTEIN MGLB"/>
    <property type="match status" value="1"/>
</dbReference>
<evidence type="ECO:0000256" key="3">
    <source>
        <dbReference type="ARBA" id="ARBA00022597"/>
    </source>
</evidence>
<comment type="subcellular location">
    <subcellularLocation>
        <location evidence="1">Cell envelope</location>
    </subcellularLocation>
</comment>
<dbReference type="Pfam" id="PF13407">
    <property type="entry name" value="Peripla_BP_4"/>
    <property type="match status" value="1"/>
</dbReference>
<dbReference type="SUPFAM" id="SSF53822">
    <property type="entry name" value="Periplasmic binding protein-like I"/>
    <property type="match status" value="1"/>
</dbReference>
<keyword evidence="4" id="KW-0479">Metal-binding</keyword>
<evidence type="ECO:0000256" key="8">
    <source>
        <dbReference type="ARBA" id="ARBA00034323"/>
    </source>
</evidence>
<evidence type="ECO:0000256" key="1">
    <source>
        <dbReference type="ARBA" id="ARBA00004196"/>
    </source>
</evidence>
<dbReference type="GO" id="GO:0030288">
    <property type="term" value="C:outer membrane-bounded periplasmic space"/>
    <property type="evidence" value="ECO:0007669"/>
    <property type="project" value="TreeGrafter"/>
</dbReference>
<dbReference type="InterPro" id="IPR050555">
    <property type="entry name" value="Bact_Solute-Bind_Prot2"/>
</dbReference>
<comment type="caution">
    <text evidence="11">The sequence shown here is derived from an EMBL/GenBank/DDBJ whole genome shotgun (WGS) entry which is preliminary data.</text>
</comment>
<feature type="domain" description="Periplasmic binding protein" evidence="10">
    <location>
        <begin position="32"/>
        <end position="310"/>
    </location>
</feature>
<keyword evidence="2" id="KW-0813">Transport</keyword>
<organism evidence="11 12">
    <name type="scientific">Clostridium tertium</name>
    <dbReference type="NCBI Taxonomy" id="1559"/>
    <lineage>
        <taxon>Bacteria</taxon>
        <taxon>Bacillati</taxon>
        <taxon>Bacillota</taxon>
        <taxon>Clostridia</taxon>
        <taxon>Eubacteriales</taxon>
        <taxon>Clostridiaceae</taxon>
        <taxon>Clostridium</taxon>
    </lineage>
</organism>
<comment type="subunit">
    <text evidence="8">The ABC transporter complex is composed of one ATP-binding protein (MglA), two transmembrane proteins (MglC) and a solute-binding protein (MglB).</text>
</comment>
<name>A0A9X4B1V5_9CLOT</name>
<keyword evidence="5" id="KW-0732">Signal</keyword>
<dbReference type="CDD" id="cd01539">
    <property type="entry name" value="PBP1_GGBP"/>
    <property type="match status" value="1"/>
</dbReference>
<evidence type="ECO:0000313" key="12">
    <source>
        <dbReference type="Proteomes" id="UP001141183"/>
    </source>
</evidence>
<keyword evidence="7" id="KW-0106">Calcium</keyword>
<keyword evidence="6" id="KW-0574">Periplasm</keyword>
<dbReference type="PANTHER" id="PTHR30036">
    <property type="entry name" value="D-XYLOSE-BINDING PERIPLASMIC PROTEIN"/>
    <property type="match status" value="1"/>
</dbReference>
<protein>
    <recommendedName>
        <fullName evidence="9">D-galactose/methyl-galactoside binding periplasmic protein MglB</fullName>
    </recommendedName>
</protein>
<dbReference type="Proteomes" id="UP001141183">
    <property type="component" value="Unassembled WGS sequence"/>
</dbReference>
<evidence type="ECO:0000256" key="4">
    <source>
        <dbReference type="ARBA" id="ARBA00022723"/>
    </source>
</evidence>
<dbReference type="AlphaFoldDB" id="A0A9X4B1V5"/>
<dbReference type="RefSeq" id="WP_272470478.1">
    <property type="nucleotide sequence ID" value="NZ_JAMRYU010000013.1"/>
</dbReference>
<dbReference type="EMBL" id="JAMRYU010000013">
    <property type="protein sequence ID" value="MDC4241147.1"/>
    <property type="molecule type" value="Genomic_DNA"/>
</dbReference>
<dbReference type="Gene3D" id="3.40.50.2300">
    <property type="match status" value="2"/>
</dbReference>
<evidence type="ECO:0000256" key="6">
    <source>
        <dbReference type="ARBA" id="ARBA00022764"/>
    </source>
</evidence>